<reference evidence="2" key="1">
    <citation type="submission" date="2023-03" db="EMBL/GenBank/DDBJ databases">
        <authorList>
            <person name="Julca I."/>
        </authorList>
    </citation>
    <scope>NUCLEOTIDE SEQUENCE</scope>
</reference>
<dbReference type="EMBL" id="OX459123">
    <property type="protein sequence ID" value="CAI9109864.1"/>
    <property type="molecule type" value="Genomic_DNA"/>
</dbReference>
<feature type="transmembrane region" description="Helical" evidence="1">
    <location>
        <begin position="43"/>
        <end position="66"/>
    </location>
</feature>
<keyword evidence="1" id="KW-0812">Transmembrane</keyword>
<dbReference type="AlphaFoldDB" id="A0AAV1DQ99"/>
<keyword evidence="1" id="KW-1133">Transmembrane helix</keyword>
<evidence type="ECO:0000313" key="3">
    <source>
        <dbReference type="Proteomes" id="UP001161247"/>
    </source>
</evidence>
<name>A0AAV1DQ99_OLDCO</name>
<dbReference type="Proteomes" id="UP001161247">
    <property type="component" value="Chromosome 6"/>
</dbReference>
<organism evidence="2 3">
    <name type="scientific">Oldenlandia corymbosa var. corymbosa</name>
    <dbReference type="NCBI Taxonomy" id="529605"/>
    <lineage>
        <taxon>Eukaryota</taxon>
        <taxon>Viridiplantae</taxon>
        <taxon>Streptophyta</taxon>
        <taxon>Embryophyta</taxon>
        <taxon>Tracheophyta</taxon>
        <taxon>Spermatophyta</taxon>
        <taxon>Magnoliopsida</taxon>
        <taxon>eudicotyledons</taxon>
        <taxon>Gunneridae</taxon>
        <taxon>Pentapetalae</taxon>
        <taxon>asterids</taxon>
        <taxon>lamiids</taxon>
        <taxon>Gentianales</taxon>
        <taxon>Rubiaceae</taxon>
        <taxon>Rubioideae</taxon>
        <taxon>Spermacoceae</taxon>
        <taxon>Hedyotis-Oldenlandia complex</taxon>
        <taxon>Oldenlandia</taxon>
    </lineage>
</organism>
<evidence type="ECO:0000313" key="2">
    <source>
        <dbReference type="EMBL" id="CAI9109864.1"/>
    </source>
</evidence>
<accession>A0AAV1DQ99</accession>
<protein>
    <submittedName>
        <fullName evidence="2">OLC1v1009785C1</fullName>
    </submittedName>
</protein>
<proteinExistence type="predicted"/>
<keyword evidence="1" id="KW-0472">Membrane</keyword>
<sequence>MMKPTNVRKHNHSLLIQSHIIYIHTQRTLKAEKKTHSNSKEKYITSMLFFIKLSSAAWLLLILSLLSANVLKGDCAAATTAETSRPWGWAVAGNRTTTTTEEYVIGHDDEEVIEDSGFESLIMTFMYPGNPLKRPTAFNGQCNSRGYGNCINPACGPKFPGRCSNNKPRQVDKN</sequence>
<evidence type="ECO:0000256" key="1">
    <source>
        <dbReference type="SAM" id="Phobius"/>
    </source>
</evidence>
<gene>
    <name evidence="2" type="ORF">OLC1_LOCUS17657</name>
</gene>
<keyword evidence="3" id="KW-1185">Reference proteome</keyword>